<evidence type="ECO:0000313" key="3">
    <source>
        <dbReference type="EMBL" id="CAD9746354.1"/>
    </source>
</evidence>
<dbReference type="AlphaFoldDB" id="A0A7S2THH7"/>
<feature type="region of interest" description="Disordered" evidence="1">
    <location>
        <begin position="224"/>
        <end position="245"/>
    </location>
</feature>
<feature type="transmembrane region" description="Helical" evidence="2">
    <location>
        <begin position="68"/>
        <end position="92"/>
    </location>
</feature>
<evidence type="ECO:0000256" key="1">
    <source>
        <dbReference type="SAM" id="MobiDB-lite"/>
    </source>
</evidence>
<feature type="transmembrane region" description="Helical" evidence="2">
    <location>
        <begin position="181"/>
        <end position="202"/>
    </location>
</feature>
<accession>A0A7S2THH7</accession>
<keyword evidence="2" id="KW-1133">Transmembrane helix</keyword>
<reference evidence="3" key="1">
    <citation type="submission" date="2021-01" db="EMBL/GenBank/DDBJ databases">
        <authorList>
            <person name="Corre E."/>
            <person name="Pelletier E."/>
            <person name="Niang G."/>
            <person name="Scheremetjew M."/>
            <person name="Finn R."/>
            <person name="Kale V."/>
            <person name="Holt S."/>
            <person name="Cochrane G."/>
            <person name="Meng A."/>
            <person name="Brown T."/>
            <person name="Cohen L."/>
        </authorList>
    </citation>
    <scope>NUCLEOTIDE SEQUENCE</scope>
    <source>
        <strain evidence="3">CCMP622</strain>
    </source>
</reference>
<organism evidence="3">
    <name type="scientific">Lotharella oceanica</name>
    <dbReference type="NCBI Taxonomy" id="641309"/>
    <lineage>
        <taxon>Eukaryota</taxon>
        <taxon>Sar</taxon>
        <taxon>Rhizaria</taxon>
        <taxon>Cercozoa</taxon>
        <taxon>Chlorarachniophyceae</taxon>
        <taxon>Lotharella</taxon>
    </lineage>
</organism>
<proteinExistence type="predicted"/>
<protein>
    <recommendedName>
        <fullName evidence="4">Transmembrane protein</fullName>
    </recommendedName>
</protein>
<feature type="transmembrane region" description="Helical" evidence="2">
    <location>
        <begin position="104"/>
        <end position="124"/>
    </location>
</feature>
<keyword evidence="2" id="KW-0472">Membrane</keyword>
<gene>
    <name evidence="3" type="ORF">LSP00402_LOCUS1254</name>
</gene>
<feature type="compositionally biased region" description="Polar residues" evidence="1">
    <location>
        <begin position="224"/>
        <end position="233"/>
    </location>
</feature>
<keyword evidence="2" id="KW-0812">Transmembrane</keyword>
<name>A0A7S2THH7_9EUKA</name>
<sequence length="245" mass="27443">MPQVIVDDEGVGVPFLSVKKDHYSSFPQGLNDDAHILLPMRRGDADDTQLGKIMRVIRATADCSHCPLCTIFGLVSAEVFMGSFGILLGLARFELPCERHLQEIMIAFGVAQLVQGISSFALLCRTSRKRRFVYENFFTALLVVFGFMRIVGLLPGCAIAFGHRHYKCDKDLQREMQWYMVVNIILMASSFCYAMLLIHPSFSPTLEEYKRRVSIEIGRRTPGSMVQMTTRSPPDSKRASGLAGP</sequence>
<evidence type="ECO:0000256" key="2">
    <source>
        <dbReference type="SAM" id="Phobius"/>
    </source>
</evidence>
<feature type="transmembrane region" description="Helical" evidence="2">
    <location>
        <begin position="136"/>
        <end position="161"/>
    </location>
</feature>
<evidence type="ECO:0008006" key="4">
    <source>
        <dbReference type="Google" id="ProtNLM"/>
    </source>
</evidence>
<dbReference type="EMBL" id="HBHP01001927">
    <property type="protein sequence ID" value="CAD9746354.1"/>
    <property type="molecule type" value="Transcribed_RNA"/>
</dbReference>